<dbReference type="Proteomes" id="UP000038040">
    <property type="component" value="Unplaced"/>
</dbReference>
<keyword evidence="4" id="KW-1185">Reference proteome</keyword>
<dbReference type="WBParaSite" id="DME_0000563501-mRNA-1">
    <property type="protein sequence ID" value="DME_0000563501-mRNA-1"/>
    <property type="gene ID" value="DME_0000563501"/>
</dbReference>
<protein>
    <submittedName>
        <fullName evidence="2 5">Uncharacterized protein</fullName>
    </submittedName>
</protein>
<organism evidence="3 5">
    <name type="scientific">Dracunculus medinensis</name>
    <name type="common">Guinea worm</name>
    <dbReference type="NCBI Taxonomy" id="318479"/>
    <lineage>
        <taxon>Eukaryota</taxon>
        <taxon>Metazoa</taxon>
        <taxon>Ecdysozoa</taxon>
        <taxon>Nematoda</taxon>
        <taxon>Chromadorea</taxon>
        <taxon>Rhabditida</taxon>
        <taxon>Spirurina</taxon>
        <taxon>Dracunculoidea</taxon>
        <taxon>Dracunculidae</taxon>
        <taxon>Dracunculus</taxon>
    </lineage>
</organism>
<gene>
    <name evidence="2" type="ORF">DME_LOCUS680</name>
</gene>
<dbReference type="AlphaFoldDB" id="A0A0N4UE51"/>
<sequence length="347" mass="38657">MSHTSRSMTNLDSTSRYEPKPRSHSRSRMVIERTEVKQGSGPRNEEFMQVEVSMSMETMLDEVAHPPYVSLRAPIKIQYSPASTLARAEFISDTERWAQNGRINGSSLTEIDEKRTRLKTGSLREFLSDYENIVGGEHRSQTVEKTKELEYKEESTFEATKTRFGGSTDPIFNIASKYPYSSASTVRAPSESAIQAPSSESPLRVSKAVSESAIRIPTESTITTETTITTTTEITNIAQLKDGGSDMSNIPVSRVPPRTAPPAKADVSALTQQFEMNAKRNWMDSNGMKWTPKGGPKAKELPQFPSNVEFRTTPAGSKYKKVEYELIDSKISTESDGERSRGVEKVY</sequence>
<evidence type="ECO:0000313" key="2">
    <source>
        <dbReference type="EMBL" id="VDN50707.1"/>
    </source>
</evidence>
<evidence type="ECO:0000313" key="3">
    <source>
        <dbReference type="Proteomes" id="UP000038040"/>
    </source>
</evidence>
<feature type="region of interest" description="Disordered" evidence="1">
    <location>
        <begin position="1"/>
        <end position="45"/>
    </location>
</feature>
<accession>A0A0N4UE51</accession>
<feature type="compositionally biased region" description="Polar residues" evidence="1">
    <location>
        <begin position="1"/>
        <end position="14"/>
    </location>
</feature>
<reference evidence="2 4" key="2">
    <citation type="submission" date="2018-11" db="EMBL/GenBank/DDBJ databases">
        <authorList>
            <consortium name="Pathogen Informatics"/>
        </authorList>
    </citation>
    <scope>NUCLEOTIDE SEQUENCE [LARGE SCALE GENOMIC DNA]</scope>
</reference>
<dbReference type="Proteomes" id="UP000274756">
    <property type="component" value="Unassembled WGS sequence"/>
</dbReference>
<dbReference type="OrthoDB" id="5875644at2759"/>
<evidence type="ECO:0000313" key="4">
    <source>
        <dbReference type="Proteomes" id="UP000274756"/>
    </source>
</evidence>
<name>A0A0N4UE51_DRAME</name>
<reference evidence="5" key="1">
    <citation type="submission" date="2017-02" db="UniProtKB">
        <authorList>
            <consortium name="WormBaseParasite"/>
        </authorList>
    </citation>
    <scope>IDENTIFICATION</scope>
</reference>
<evidence type="ECO:0000256" key="1">
    <source>
        <dbReference type="SAM" id="MobiDB-lite"/>
    </source>
</evidence>
<dbReference type="EMBL" id="UYYG01000006">
    <property type="protein sequence ID" value="VDN50707.1"/>
    <property type="molecule type" value="Genomic_DNA"/>
</dbReference>
<proteinExistence type="predicted"/>
<evidence type="ECO:0000313" key="5">
    <source>
        <dbReference type="WBParaSite" id="DME_0000563501-mRNA-1"/>
    </source>
</evidence>